<dbReference type="Proteomes" id="UP001580430">
    <property type="component" value="Unassembled WGS sequence"/>
</dbReference>
<evidence type="ECO:0000313" key="2">
    <source>
        <dbReference type="Proteomes" id="UP001580430"/>
    </source>
</evidence>
<dbReference type="RefSeq" id="WP_375522364.1">
    <property type="nucleotide sequence ID" value="NZ_JBHIRY010000033.1"/>
</dbReference>
<proteinExistence type="predicted"/>
<dbReference type="NCBIfam" id="TIGR01637">
    <property type="entry name" value="phage_arpU"/>
    <property type="match status" value="1"/>
</dbReference>
<accession>A0ABV5C718</accession>
<name>A0ABV5C718_9BACL</name>
<gene>
    <name evidence="1" type="ORF">ACE5LO_23320</name>
</gene>
<sequence length="156" mass="18088">MNTLLPELDRRKTQTALEAVFEKYRIYKTITFMDREVSVTASYTDRPHGPTNLTSDPTARTAIYNVDAPAARAAYCDMVDTIVDRLNEREQLLIRERYLKQDDVFDYKIYNHVFDPPVSKDTYMKIRARALYKMALALADLGWLQLDNLCKKAAVK</sequence>
<keyword evidence="2" id="KW-1185">Reference proteome</keyword>
<organism evidence="1 2">
    <name type="scientific">Paenibacillus medicaginis</name>
    <dbReference type="NCBI Taxonomy" id="1470560"/>
    <lineage>
        <taxon>Bacteria</taxon>
        <taxon>Bacillati</taxon>
        <taxon>Bacillota</taxon>
        <taxon>Bacilli</taxon>
        <taxon>Bacillales</taxon>
        <taxon>Paenibacillaceae</taxon>
        <taxon>Paenibacillus</taxon>
    </lineage>
</organism>
<protein>
    <submittedName>
        <fullName evidence="1">ArpU family phage packaging/lysis transcriptional regulator</fullName>
    </submittedName>
</protein>
<dbReference type="EMBL" id="JBHIRY010000033">
    <property type="protein sequence ID" value="MFB5763312.1"/>
    <property type="molecule type" value="Genomic_DNA"/>
</dbReference>
<evidence type="ECO:0000313" key="1">
    <source>
        <dbReference type="EMBL" id="MFB5763312.1"/>
    </source>
</evidence>
<reference evidence="1 2" key="1">
    <citation type="submission" date="2024-09" db="EMBL/GenBank/DDBJ databases">
        <title>Paenibacillus zeirhizospherea sp. nov., isolated from surface of the maize (Zea mays) roots in a horticulture field, Hungary.</title>
        <authorList>
            <person name="Marton D."/>
            <person name="Farkas M."/>
            <person name="Bedics A."/>
            <person name="Toth E."/>
            <person name="Tancsics A."/>
            <person name="Boka K."/>
            <person name="Marati G."/>
            <person name="Kriszt B."/>
            <person name="Cserhati M."/>
        </authorList>
    </citation>
    <scope>NUCLEOTIDE SEQUENCE [LARGE SCALE GENOMIC DNA]</scope>
    <source>
        <strain evidence="1 2">JCM 18446</strain>
    </source>
</reference>
<comment type="caution">
    <text evidence="1">The sequence shown here is derived from an EMBL/GenBank/DDBJ whole genome shotgun (WGS) entry which is preliminary data.</text>
</comment>
<dbReference type="InterPro" id="IPR006524">
    <property type="entry name" value="ArpU-like"/>
</dbReference>